<name>A0A1Y0IK30_9BACL</name>
<dbReference type="FunFam" id="2.30.38.10:FF:000001">
    <property type="entry name" value="Non-ribosomal peptide synthetase PvdI"/>
    <property type="match status" value="1"/>
</dbReference>
<dbReference type="InterPro" id="IPR009081">
    <property type="entry name" value="PP-bd_ACP"/>
</dbReference>
<evidence type="ECO:0000256" key="4">
    <source>
        <dbReference type="ARBA" id="ARBA00022553"/>
    </source>
</evidence>
<dbReference type="GO" id="GO:0031177">
    <property type="term" value="F:phosphopantetheine binding"/>
    <property type="evidence" value="ECO:0007669"/>
    <property type="project" value="InterPro"/>
</dbReference>
<dbReference type="FunFam" id="3.40.50.980:FF:000002">
    <property type="entry name" value="Enterobactin synthetase component F"/>
    <property type="match status" value="1"/>
</dbReference>
<keyword evidence="4" id="KW-0597">Phosphoprotein</keyword>
<dbReference type="InterPro" id="IPR010071">
    <property type="entry name" value="AA_adenyl_dom"/>
</dbReference>
<dbReference type="Proteomes" id="UP000195437">
    <property type="component" value="Chromosome"/>
</dbReference>
<dbReference type="Pfam" id="PF00550">
    <property type="entry name" value="PP-binding"/>
    <property type="match status" value="1"/>
</dbReference>
<dbReference type="InterPro" id="IPR025110">
    <property type="entry name" value="AMP-bd_C"/>
</dbReference>
<dbReference type="PANTHER" id="PTHR45527:SF1">
    <property type="entry name" value="FATTY ACID SYNTHASE"/>
    <property type="match status" value="1"/>
</dbReference>
<dbReference type="PANTHER" id="PTHR45527">
    <property type="entry name" value="NONRIBOSOMAL PEPTIDE SYNTHETASE"/>
    <property type="match status" value="1"/>
</dbReference>
<dbReference type="SUPFAM" id="SSF56801">
    <property type="entry name" value="Acetyl-CoA synthetase-like"/>
    <property type="match status" value="1"/>
</dbReference>
<dbReference type="SMART" id="SM00823">
    <property type="entry name" value="PKS_PP"/>
    <property type="match status" value="1"/>
</dbReference>
<gene>
    <name evidence="6" type="ORF">CBW65_06940</name>
</gene>
<evidence type="ECO:0000256" key="1">
    <source>
        <dbReference type="ARBA" id="ARBA00001957"/>
    </source>
</evidence>
<dbReference type="FunFam" id="3.40.50.980:FF:000001">
    <property type="entry name" value="Non-ribosomal peptide synthetase"/>
    <property type="match status" value="1"/>
</dbReference>
<dbReference type="Gene3D" id="3.40.50.980">
    <property type="match status" value="2"/>
</dbReference>
<dbReference type="PROSITE" id="PS00455">
    <property type="entry name" value="AMP_BINDING"/>
    <property type="match status" value="1"/>
</dbReference>
<evidence type="ECO:0000256" key="2">
    <source>
        <dbReference type="ARBA" id="ARBA00006432"/>
    </source>
</evidence>
<dbReference type="Gene3D" id="2.30.38.10">
    <property type="entry name" value="Luciferase, Domain 3"/>
    <property type="match status" value="1"/>
</dbReference>
<comment type="cofactor">
    <cofactor evidence="1">
        <name>pantetheine 4'-phosphate</name>
        <dbReference type="ChEBI" id="CHEBI:47942"/>
    </cofactor>
</comment>
<evidence type="ECO:0000313" key="6">
    <source>
        <dbReference type="EMBL" id="ARU60861.1"/>
    </source>
</evidence>
<dbReference type="GO" id="GO:0043041">
    <property type="term" value="P:amino acid activation for nonribosomal peptide biosynthetic process"/>
    <property type="evidence" value="ECO:0007669"/>
    <property type="project" value="TreeGrafter"/>
</dbReference>
<dbReference type="OrthoDB" id="9765680at2"/>
<dbReference type="AlphaFoldDB" id="A0A1Y0IK30"/>
<evidence type="ECO:0000259" key="5">
    <source>
        <dbReference type="PROSITE" id="PS50075"/>
    </source>
</evidence>
<proteinExistence type="inferred from homology"/>
<sequence length="601" mass="66088">MLTKTKIESVQFTDQQALHRLFEAQVAKTPDRIAVVYGEQTLSYEELNNRANHLAHDLQTFGVAAGKIVAIACDRSLDMIVGMLAVLKAGGAYLPLDLDYPMDRIAYMLQDSQTEVLLTQQHAAERYKDQSVQMILLDDTDGTSSVTETRDNLHLQVTGEQPAYVIYTSGSTGQPKGIVVGHGAISNHMQWMQTEFPLDASDRVLQKTACSFDASVWEFYAPLLAGAQLVFAKPGAHLDPAALVQTIQEHGVTTLQVVPTMLSMLLEQGDFAECTSLKRVFAGGEQLTRNLQERLSAILPHADLINLYGPTECCIDSTFWVAERGGTGHVVPIGRPIANAHVYVLDEHLQPVPQGVEGELYIGGAGLAIGYLHRPELTAERFVAHPFAEGERLYKTGDLVRMLQGDVLEFMGRIDDQVKLRGLRIELGEIEAVLQRHPAVQQAAVVMREDTPGDQLLVAYVVCKGEQLQIQDLRPFLTGQLPEYMVPSHYVCLDALPLMPNGKVDRRQLPAPDLSTQGKGTDYVAPGNSTEELIAGIWSEILGLPEVGIENDFFELGGDSLAALKIVALCKREGIFLTPEDMFKLRRIGEIAAALEARTRR</sequence>
<dbReference type="GO" id="GO:0044550">
    <property type="term" value="P:secondary metabolite biosynthetic process"/>
    <property type="evidence" value="ECO:0007669"/>
    <property type="project" value="UniProtKB-ARBA"/>
</dbReference>
<dbReference type="CDD" id="cd05930">
    <property type="entry name" value="A_NRPS"/>
    <property type="match status" value="1"/>
</dbReference>
<dbReference type="InterPro" id="IPR020845">
    <property type="entry name" value="AMP-binding_CS"/>
</dbReference>
<dbReference type="PROSITE" id="PS50075">
    <property type="entry name" value="CARRIER"/>
    <property type="match status" value="1"/>
</dbReference>
<dbReference type="Pfam" id="PF13193">
    <property type="entry name" value="AMP-binding_C"/>
    <property type="match status" value="1"/>
</dbReference>
<comment type="similarity">
    <text evidence="2">Belongs to the ATP-dependent AMP-binding enzyme family.</text>
</comment>
<dbReference type="GO" id="GO:0005829">
    <property type="term" value="C:cytosol"/>
    <property type="evidence" value="ECO:0007669"/>
    <property type="project" value="TreeGrafter"/>
</dbReference>
<keyword evidence="7" id="KW-1185">Reference proteome</keyword>
<dbReference type="Pfam" id="PF00501">
    <property type="entry name" value="AMP-binding"/>
    <property type="match status" value="1"/>
</dbReference>
<dbReference type="RefSeq" id="WP_087456250.1">
    <property type="nucleotide sequence ID" value="NZ_CP021434.1"/>
</dbReference>
<dbReference type="SUPFAM" id="SSF47336">
    <property type="entry name" value="ACP-like"/>
    <property type="match status" value="1"/>
</dbReference>
<dbReference type="InterPro" id="IPR000873">
    <property type="entry name" value="AMP-dep_synth/lig_dom"/>
</dbReference>
<dbReference type="Gene3D" id="3.30.300.30">
    <property type="match status" value="1"/>
</dbReference>
<dbReference type="InterPro" id="IPR020806">
    <property type="entry name" value="PKS_PP-bd"/>
</dbReference>
<dbReference type="NCBIfam" id="TIGR01733">
    <property type="entry name" value="AA-adenyl-dom"/>
    <property type="match status" value="1"/>
</dbReference>
<protein>
    <recommendedName>
        <fullName evidence="5">Carrier domain-containing protein</fullName>
    </recommendedName>
</protein>
<dbReference type="Gene3D" id="1.10.1200.10">
    <property type="entry name" value="ACP-like"/>
    <property type="match status" value="1"/>
</dbReference>
<dbReference type="InterPro" id="IPR036736">
    <property type="entry name" value="ACP-like_sf"/>
</dbReference>
<accession>A0A1Y0IK30</accession>
<dbReference type="EMBL" id="CP021434">
    <property type="protein sequence ID" value="ARU60861.1"/>
    <property type="molecule type" value="Genomic_DNA"/>
</dbReference>
<reference evidence="7" key="1">
    <citation type="submission" date="2017-05" db="EMBL/GenBank/DDBJ databases">
        <authorList>
            <person name="Sung H."/>
        </authorList>
    </citation>
    <scope>NUCLEOTIDE SEQUENCE [LARGE SCALE GENOMIC DNA]</scope>
    <source>
        <strain evidence="7">AR23208</strain>
    </source>
</reference>
<dbReference type="KEGG" id="tum:CBW65_06940"/>
<dbReference type="FunFam" id="1.10.1200.10:FF:000005">
    <property type="entry name" value="Nonribosomal peptide synthetase 1"/>
    <property type="match status" value="1"/>
</dbReference>
<evidence type="ECO:0000256" key="3">
    <source>
        <dbReference type="ARBA" id="ARBA00022450"/>
    </source>
</evidence>
<evidence type="ECO:0000313" key="7">
    <source>
        <dbReference type="Proteomes" id="UP000195437"/>
    </source>
</evidence>
<feature type="domain" description="Carrier" evidence="5">
    <location>
        <begin position="525"/>
        <end position="599"/>
    </location>
</feature>
<dbReference type="InterPro" id="IPR045851">
    <property type="entry name" value="AMP-bd_C_sf"/>
</dbReference>
<dbReference type="FunFam" id="3.30.300.30:FF:000010">
    <property type="entry name" value="Enterobactin synthetase component F"/>
    <property type="match status" value="1"/>
</dbReference>
<organism evidence="6 7">
    <name type="scientific">Tumebacillus avium</name>
    <dbReference type="NCBI Taxonomy" id="1903704"/>
    <lineage>
        <taxon>Bacteria</taxon>
        <taxon>Bacillati</taxon>
        <taxon>Bacillota</taxon>
        <taxon>Bacilli</taxon>
        <taxon>Bacillales</taxon>
        <taxon>Alicyclobacillaceae</taxon>
        <taxon>Tumebacillus</taxon>
    </lineage>
</organism>
<dbReference type="FunFam" id="3.40.50.12780:FF:000012">
    <property type="entry name" value="Non-ribosomal peptide synthetase"/>
    <property type="match status" value="1"/>
</dbReference>
<keyword evidence="3" id="KW-0596">Phosphopantetheine</keyword>